<proteinExistence type="predicted"/>
<organism evidence="2 3">
    <name type="scientific">Niastella yeongjuensis</name>
    <dbReference type="NCBI Taxonomy" id="354355"/>
    <lineage>
        <taxon>Bacteria</taxon>
        <taxon>Pseudomonadati</taxon>
        <taxon>Bacteroidota</taxon>
        <taxon>Chitinophagia</taxon>
        <taxon>Chitinophagales</taxon>
        <taxon>Chitinophagaceae</taxon>
        <taxon>Niastella</taxon>
    </lineage>
</organism>
<dbReference type="Proteomes" id="UP000192610">
    <property type="component" value="Unassembled WGS sequence"/>
</dbReference>
<evidence type="ECO:0000256" key="1">
    <source>
        <dbReference type="SAM" id="SignalP"/>
    </source>
</evidence>
<name>A0A1V9EP04_9BACT</name>
<dbReference type="AlphaFoldDB" id="A0A1V9EP04"/>
<keyword evidence="1" id="KW-0732">Signal</keyword>
<sequence>MRKASIIILSLLLFSQTYLFGQETNARRKAIDTYAYQLDTTKSSTDTITFLFDTIQVKAQVQNNRISATCLFKQSKSLLTINFYSRGNILVSVKVREQSPHMSDMFSNSSFYYDKGQLFDVEYFYTVRPCMAIPMDKSIYEQYGYNPNLNADFLKQFVLRLYGKIKSM</sequence>
<evidence type="ECO:0008006" key="4">
    <source>
        <dbReference type="Google" id="ProtNLM"/>
    </source>
</evidence>
<protein>
    <recommendedName>
        <fullName evidence="4">DUF4468 domain-containing protein</fullName>
    </recommendedName>
</protein>
<reference evidence="3" key="1">
    <citation type="submission" date="2016-04" db="EMBL/GenBank/DDBJ databases">
        <authorList>
            <person name="Chen L."/>
            <person name="Zhuang W."/>
            <person name="Wang G."/>
        </authorList>
    </citation>
    <scope>NUCLEOTIDE SEQUENCE [LARGE SCALE GENOMIC DNA]</scope>
    <source>
        <strain evidence="3">17621</strain>
    </source>
</reference>
<accession>A0A1V9EP04</accession>
<dbReference type="EMBL" id="LVXG01000021">
    <property type="protein sequence ID" value="OQP47846.1"/>
    <property type="molecule type" value="Genomic_DNA"/>
</dbReference>
<gene>
    <name evidence="2" type="ORF">A4H97_30515</name>
</gene>
<evidence type="ECO:0000313" key="3">
    <source>
        <dbReference type="Proteomes" id="UP000192610"/>
    </source>
</evidence>
<keyword evidence="3" id="KW-1185">Reference proteome</keyword>
<dbReference type="OrthoDB" id="9958151at2"/>
<dbReference type="RefSeq" id="WP_081200709.1">
    <property type="nucleotide sequence ID" value="NZ_FOCZ01000024.1"/>
</dbReference>
<feature type="chain" id="PRO_5010695103" description="DUF4468 domain-containing protein" evidence="1">
    <location>
        <begin position="22"/>
        <end position="168"/>
    </location>
</feature>
<evidence type="ECO:0000313" key="2">
    <source>
        <dbReference type="EMBL" id="OQP47846.1"/>
    </source>
</evidence>
<comment type="caution">
    <text evidence="2">The sequence shown here is derived from an EMBL/GenBank/DDBJ whole genome shotgun (WGS) entry which is preliminary data.</text>
</comment>
<feature type="signal peptide" evidence="1">
    <location>
        <begin position="1"/>
        <end position="21"/>
    </location>
</feature>